<proteinExistence type="predicted"/>
<reference evidence="2 3" key="1">
    <citation type="submission" date="2016-10" db="EMBL/GenBank/DDBJ databases">
        <authorList>
            <person name="de Groot N.N."/>
        </authorList>
    </citation>
    <scope>NUCLEOTIDE SEQUENCE [LARGE SCALE GENOMIC DNA]</scope>
    <source>
        <strain evidence="2 3">CGMCC 1.7056</strain>
    </source>
</reference>
<protein>
    <submittedName>
        <fullName evidence="2">Glyoxalase-like domain-containing protein</fullName>
    </submittedName>
</protein>
<gene>
    <name evidence="2" type="ORF">SAMN04487968_104246</name>
</gene>
<dbReference type="OrthoDB" id="8857320at2"/>
<dbReference type="InterPro" id="IPR025870">
    <property type="entry name" value="Glyoxalase-like_dom"/>
</dbReference>
<dbReference type="Proteomes" id="UP000198832">
    <property type="component" value="Unassembled WGS sequence"/>
</dbReference>
<name>A0A1I1HA89_9ACTN</name>
<dbReference type="InterPro" id="IPR029068">
    <property type="entry name" value="Glyas_Bleomycin-R_OHBP_Dase"/>
</dbReference>
<dbReference type="Pfam" id="PF13468">
    <property type="entry name" value="Glyoxalase_3"/>
    <property type="match status" value="1"/>
</dbReference>
<evidence type="ECO:0000313" key="2">
    <source>
        <dbReference type="EMBL" id="SFC20771.1"/>
    </source>
</evidence>
<organism evidence="2 3">
    <name type="scientific">Nocardioides terrae</name>
    <dbReference type="NCBI Taxonomy" id="574651"/>
    <lineage>
        <taxon>Bacteria</taxon>
        <taxon>Bacillati</taxon>
        <taxon>Actinomycetota</taxon>
        <taxon>Actinomycetes</taxon>
        <taxon>Propionibacteriales</taxon>
        <taxon>Nocardioidaceae</taxon>
        <taxon>Nocardioides</taxon>
    </lineage>
</organism>
<feature type="domain" description="Glyoxalase-like" evidence="1">
    <location>
        <begin position="3"/>
        <end position="165"/>
    </location>
</feature>
<dbReference type="AlphaFoldDB" id="A0A1I1HA89"/>
<accession>A0A1I1HA89</accession>
<dbReference type="STRING" id="574651.SAMN04487968_104246"/>
<dbReference type="Gene3D" id="3.10.180.10">
    <property type="entry name" value="2,3-Dihydroxybiphenyl 1,2-Dioxygenase, domain 1"/>
    <property type="match status" value="1"/>
</dbReference>
<evidence type="ECO:0000313" key="3">
    <source>
        <dbReference type="Proteomes" id="UP000198832"/>
    </source>
</evidence>
<sequence>MRLDHLSYAAGPDGLVGTAKRIGELLGQEFEDGGVHPRFGTRNYTLPLRGGIYLEVVECLDHPASDKAPFGQAVKARSALGGGWLGWVVSVDDIGRVEERLGRPAQPGNRHKPDGTELRWKQLGLSDLLVDPQLPYFLEWESPAELHPGNAGSDVTLTAVEISGDPQRVRDYLGESLRERVDPWTGQPAENVEIRWVAEHGTPGLVAVHFATPNGTVRI</sequence>
<dbReference type="EMBL" id="FOLB01000004">
    <property type="protein sequence ID" value="SFC20771.1"/>
    <property type="molecule type" value="Genomic_DNA"/>
</dbReference>
<evidence type="ECO:0000259" key="1">
    <source>
        <dbReference type="Pfam" id="PF13468"/>
    </source>
</evidence>
<dbReference type="RefSeq" id="WP_091122084.1">
    <property type="nucleotide sequence ID" value="NZ_FOLB01000004.1"/>
</dbReference>
<keyword evidence="3" id="KW-1185">Reference proteome</keyword>